<dbReference type="AlphaFoldDB" id="A0A183GA52"/>
<dbReference type="WBParaSite" id="HPBE_0001886701-mRNA-1">
    <property type="protein sequence ID" value="HPBE_0001886701-mRNA-1"/>
    <property type="gene ID" value="HPBE_0001886701"/>
</dbReference>
<evidence type="ECO:0000313" key="2">
    <source>
        <dbReference type="EMBL" id="VDP13190.1"/>
    </source>
</evidence>
<name>A0A183GA52_HELPZ</name>
<organism evidence="3 4">
    <name type="scientific">Heligmosomoides polygyrus</name>
    <name type="common">Parasitic roundworm</name>
    <dbReference type="NCBI Taxonomy" id="6339"/>
    <lineage>
        <taxon>Eukaryota</taxon>
        <taxon>Metazoa</taxon>
        <taxon>Ecdysozoa</taxon>
        <taxon>Nematoda</taxon>
        <taxon>Chromadorea</taxon>
        <taxon>Rhabditida</taxon>
        <taxon>Rhabditina</taxon>
        <taxon>Rhabditomorpha</taxon>
        <taxon>Strongyloidea</taxon>
        <taxon>Heligmosomidae</taxon>
        <taxon>Heligmosomoides</taxon>
    </lineage>
</organism>
<accession>A0A3P8B7H2</accession>
<feature type="compositionally biased region" description="Polar residues" evidence="1">
    <location>
        <begin position="162"/>
        <end position="176"/>
    </location>
</feature>
<sequence length="190" mass="21515">MRGAEVDLDFPAERRSAEAFLNHWRCANVICSESINFRSFVMDSLPSAKAKHPRQSGADPRFVRYEGAMIPLHHECPQDADVDFDFWAERRSAEAFGCRWRQANAIRSESTNFQSCIGDSPPSAKAKPSQHSEVEPESERWEGTLIPLHHKCSYGDEVDSDFSGQESTNSRPSSGTRYRLQRQKPAPVRT</sequence>
<keyword evidence="3" id="KW-1185">Reference proteome</keyword>
<reference evidence="4" key="2">
    <citation type="submission" date="2019-09" db="UniProtKB">
        <authorList>
            <consortium name="WormBaseParasite"/>
        </authorList>
    </citation>
    <scope>IDENTIFICATION</scope>
</reference>
<reference evidence="2 3" key="1">
    <citation type="submission" date="2018-11" db="EMBL/GenBank/DDBJ databases">
        <authorList>
            <consortium name="Pathogen Informatics"/>
        </authorList>
    </citation>
    <scope>NUCLEOTIDE SEQUENCE [LARGE SCALE GENOMIC DNA]</scope>
</reference>
<proteinExistence type="predicted"/>
<accession>A0A183GA52</accession>
<protein>
    <submittedName>
        <fullName evidence="2 4">Uncharacterized protein</fullName>
    </submittedName>
</protein>
<feature type="compositionally biased region" description="Basic and acidic residues" evidence="1">
    <location>
        <begin position="130"/>
        <end position="142"/>
    </location>
</feature>
<feature type="region of interest" description="Disordered" evidence="1">
    <location>
        <begin position="112"/>
        <end position="190"/>
    </location>
</feature>
<dbReference type="Proteomes" id="UP000050761">
    <property type="component" value="Unassembled WGS sequence"/>
</dbReference>
<gene>
    <name evidence="2" type="ORF">HPBE_LOCUS18866</name>
</gene>
<dbReference type="EMBL" id="UZAH01030969">
    <property type="protein sequence ID" value="VDP13190.1"/>
    <property type="molecule type" value="Genomic_DNA"/>
</dbReference>
<evidence type="ECO:0000256" key="1">
    <source>
        <dbReference type="SAM" id="MobiDB-lite"/>
    </source>
</evidence>
<evidence type="ECO:0000313" key="3">
    <source>
        <dbReference type="Proteomes" id="UP000050761"/>
    </source>
</evidence>
<evidence type="ECO:0000313" key="4">
    <source>
        <dbReference type="WBParaSite" id="HPBE_0001886701-mRNA-1"/>
    </source>
</evidence>